<dbReference type="PANTHER" id="PTHR43662:SF2">
    <property type="entry name" value="DUF1996 DOMAIN-CONTAINING PROTEIN"/>
    <property type="match status" value="1"/>
</dbReference>
<name>A0AA38VPF5_9PEZI</name>
<gene>
    <name evidence="3" type="ORF">NKR23_g6253</name>
</gene>
<comment type="caution">
    <text evidence="3">The sequence shown here is derived from an EMBL/GenBank/DDBJ whole genome shotgun (WGS) entry which is preliminary data.</text>
</comment>
<dbReference type="AlphaFoldDB" id="A0AA38VPF5"/>
<reference evidence="3" key="1">
    <citation type="submission" date="2022-07" db="EMBL/GenBank/DDBJ databases">
        <title>Fungi with potential for degradation of polypropylene.</title>
        <authorList>
            <person name="Gostincar C."/>
        </authorList>
    </citation>
    <scope>NUCLEOTIDE SEQUENCE</scope>
    <source>
        <strain evidence="3">EXF-13308</strain>
    </source>
</reference>
<evidence type="ECO:0000313" key="4">
    <source>
        <dbReference type="Proteomes" id="UP001174694"/>
    </source>
</evidence>
<proteinExistence type="predicted"/>
<accession>A0AA38VPF5</accession>
<organism evidence="3 4">
    <name type="scientific">Pleurostoma richardsiae</name>
    <dbReference type="NCBI Taxonomy" id="41990"/>
    <lineage>
        <taxon>Eukaryota</taxon>
        <taxon>Fungi</taxon>
        <taxon>Dikarya</taxon>
        <taxon>Ascomycota</taxon>
        <taxon>Pezizomycotina</taxon>
        <taxon>Sordariomycetes</taxon>
        <taxon>Sordariomycetidae</taxon>
        <taxon>Calosphaeriales</taxon>
        <taxon>Pleurostomataceae</taxon>
        <taxon>Pleurostoma</taxon>
    </lineage>
</organism>
<feature type="signal peptide" evidence="1">
    <location>
        <begin position="1"/>
        <end position="18"/>
    </location>
</feature>
<keyword evidence="1" id="KW-0732">Signal</keyword>
<evidence type="ECO:0000259" key="2">
    <source>
        <dbReference type="Pfam" id="PF09362"/>
    </source>
</evidence>
<protein>
    <submittedName>
        <fullName evidence="3">Nucleoside diphosphate-linked moiety X motif 17</fullName>
    </submittedName>
</protein>
<keyword evidence="4" id="KW-1185">Reference proteome</keyword>
<sequence>MQWRFLTALALFASDSQAQQMLRFACSQLSVDRVDPIGTPGQLPSPHLHQIGGGDSFNVTMAPGQHDPPTLSKCTTCTFSEDFSNYWTAVLYFKARNGTYKRVPQMANEYLTQSGGLTVYYIPPYDGKSTVTAFKPGFRMLVGDPNLRSSSGAPREVCHRCFGKNFSPFGGAPCTGDDTTSLPSKTCAGGIRTTITFPTCWDGKNLDTPDHKSHVSYPSSGTFESNGPCPSTHPVKIPQVMYEVMWDTTSFNDPKDWPLDGSQPFVYSMNDPTGFGQHGDYLFGWQGDALQRAMDARCNVNCPTLKSQSAQAAMECTKKPLAHEEVDGWLTELPGQSSMPM</sequence>
<dbReference type="InterPro" id="IPR018535">
    <property type="entry name" value="DUF1996"/>
</dbReference>
<dbReference type="Pfam" id="PF09362">
    <property type="entry name" value="DUF1996"/>
    <property type="match status" value="1"/>
</dbReference>
<dbReference type="EMBL" id="JANBVO010000018">
    <property type="protein sequence ID" value="KAJ9143848.1"/>
    <property type="molecule type" value="Genomic_DNA"/>
</dbReference>
<feature type="domain" description="DUF1996" evidence="2">
    <location>
        <begin position="35"/>
        <end position="285"/>
    </location>
</feature>
<feature type="chain" id="PRO_5041288868" evidence="1">
    <location>
        <begin position="19"/>
        <end position="341"/>
    </location>
</feature>
<dbReference type="PANTHER" id="PTHR43662">
    <property type="match status" value="1"/>
</dbReference>
<dbReference type="Proteomes" id="UP001174694">
    <property type="component" value="Unassembled WGS sequence"/>
</dbReference>
<evidence type="ECO:0000256" key="1">
    <source>
        <dbReference type="SAM" id="SignalP"/>
    </source>
</evidence>
<evidence type="ECO:0000313" key="3">
    <source>
        <dbReference type="EMBL" id="KAJ9143848.1"/>
    </source>
</evidence>